<dbReference type="PATRIC" id="fig|1121335.3.peg.27"/>
<dbReference type="AlphaFoldDB" id="L7VK17"/>
<dbReference type="KEGG" id="css:Cst_c00300"/>
<organism evidence="1 2">
    <name type="scientific">Thermoclostridium stercorarium (strain ATCC 35414 / DSM 8532 / NCIMB 11754)</name>
    <name type="common">Clostridium stercorarium</name>
    <dbReference type="NCBI Taxonomy" id="1121335"/>
    <lineage>
        <taxon>Bacteria</taxon>
        <taxon>Bacillati</taxon>
        <taxon>Bacillota</taxon>
        <taxon>Clostridia</taxon>
        <taxon>Eubacteriales</taxon>
        <taxon>Oscillospiraceae</taxon>
        <taxon>Thermoclostridium</taxon>
    </lineage>
</organism>
<gene>
    <name evidence="1" type="ordered locus">Cst_c00300</name>
</gene>
<dbReference type="STRING" id="1121335.Cst_c00300"/>
<protein>
    <submittedName>
        <fullName evidence="1">Uncharacterized protein</fullName>
    </submittedName>
</protein>
<evidence type="ECO:0000313" key="1">
    <source>
        <dbReference type="EMBL" id="AGC67062.1"/>
    </source>
</evidence>
<accession>L7VK17</accession>
<dbReference type="Proteomes" id="UP000011220">
    <property type="component" value="Chromosome"/>
</dbReference>
<evidence type="ECO:0000313" key="2">
    <source>
        <dbReference type="Proteomes" id="UP000011220"/>
    </source>
</evidence>
<sequence length="38" mass="4558">MLFPNETFLISFYPKIFYADEKLKELPCVLMKVKSIFL</sequence>
<proteinExistence type="predicted"/>
<keyword evidence="2" id="KW-1185">Reference proteome</keyword>
<reference evidence="1 2" key="1">
    <citation type="journal article" date="2013" name="Genome Announc.">
        <title>Complete genome sequence of Clostridium stercorarium subsp. stercorarium strain DSM 8532, a thermophilic degrader of plant cell wall fibers.</title>
        <authorList>
            <person name="Poehlein A."/>
            <person name="Zverlov V.V."/>
            <person name="Daniel R."/>
            <person name="Schwarz W.H."/>
            <person name="Liebl W."/>
        </authorList>
    </citation>
    <scope>NUCLEOTIDE SEQUENCE [LARGE SCALE GENOMIC DNA]</scope>
    <source>
        <strain evidence="2">ATCC 35414 / DSM 8532 / NCIMB 11754</strain>
    </source>
</reference>
<dbReference type="EMBL" id="CP004044">
    <property type="protein sequence ID" value="AGC67062.1"/>
    <property type="molecule type" value="Genomic_DNA"/>
</dbReference>
<name>L7VK17_THES1</name>